<organism evidence="2 3">
    <name type="scientific">Colocasia esculenta</name>
    <name type="common">Wild taro</name>
    <name type="synonym">Arum esculentum</name>
    <dbReference type="NCBI Taxonomy" id="4460"/>
    <lineage>
        <taxon>Eukaryota</taxon>
        <taxon>Viridiplantae</taxon>
        <taxon>Streptophyta</taxon>
        <taxon>Embryophyta</taxon>
        <taxon>Tracheophyta</taxon>
        <taxon>Spermatophyta</taxon>
        <taxon>Magnoliopsida</taxon>
        <taxon>Liliopsida</taxon>
        <taxon>Araceae</taxon>
        <taxon>Aroideae</taxon>
        <taxon>Colocasieae</taxon>
        <taxon>Colocasia</taxon>
    </lineage>
</organism>
<feature type="region of interest" description="Disordered" evidence="1">
    <location>
        <begin position="1"/>
        <end position="20"/>
    </location>
</feature>
<evidence type="ECO:0000313" key="2">
    <source>
        <dbReference type="EMBL" id="MQM22670.1"/>
    </source>
</evidence>
<comment type="caution">
    <text evidence="2">The sequence shown here is derived from an EMBL/GenBank/DDBJ whole genome shotgun (WGS) entry which is preliminary data.</text>
</comment>
<evidence type="ECO:0000313" key="3">
    <source>
        <dbReference type="Proteomes" id="UP000652761"/>
    </source>
</evidence>
<reference evidence="2" key="1">
    <citation type="submission" date="2017-07" db="EMBL/GenBank/DDBJ databases">
        <title>Taro Niue Genome Assembly and Annotation.</title>
        <authorList>
            <person name="Atibalentja N."/>
            <person name="Keating K."/>
            <person name="Fields C.J."/>
        </authorList>
    </citation>
    <scope>NUCLEOTIDE SEQUENCE</scope>
    <source>
        <strain evidence="2">Niue_2</strain>
        <tissue evidence="2">Leaf</tissue>
    </source>
</reference>
<keyword evidence="3" id="KW-1185">Reference proteome</keyword>
<gene>
    <name evidence="2" type="ORF">Taro_055726</name>
</gene>
<feature type="compositionally biased region" description="Polar residues" evidence="1">
    <location>
        <begin position="1"/>
        <end position="11"/>
    </location>
</feature>
<protein>
    <submittedName>
        <fullName evidence="2">Uncharacterized protein</fullName>
    </submittedName>
</protein>
<name>A0A843XUH3_COLES</name>
<proteinExistence type="predicted"/>
<accession>A0A843XUH3</accession>
<dbReference type="AlphaFoldDB" id="A0A843XUH3"/>
<dbReference type="EMBL" id="NMUH01013585">
    <property type="protein sequence ID" value="MQM22670.1"/>
    <property type="molecule type" value="Genomic_DNA"/>
</dbReference>
<dbReference type="Proteomes" id="UP000652761">
    <property type="component" value="Unassembled WGS sequence"/>
</dbReference>
<sequence>MPIGSASRSTTPVVPGLPPDRLRRLSRLQKINVQLQGEDRSMTCFPLYYIVVARTRSKTSGLMERVPLVRPGSRRYMFTRPEDLPRA</sequence>
<evidence type="ECO:0000256" key="1">
    <source>
        <dbReference type="SAM" id="MobiDB-lite"/>
    </source>
</evidence>